<dbReference type="RefSeq" id="WP_010405543.1">
    <property type="nucleotide sequence ID" value="NZ_JAWXXV010000001.1"/>
</dbReference>
<keyword evidence="1" id="KW-0472">Membrane</keyword>
<name>A0ABU4PG52_9SPHN</name>
<sequence length="147" mass="15660">MCATVLGVATLWLPEQIELPRETAPRLAFAARESLLVMLWVAIGVGMVSTIRRYSAHDNPGSAFAPPSERLRVPLAFLQNTLEQATMTSIAFLGLSTVDGDAPLGFITGAVVLFAAGRIEVRGMPLNAQCRNRSSLSKYSGRIGGSA</sequence>
<proteinExistence type="predicted"/>
<comment type="caution">
    <text evidence="2">The sequence shown here is derived from an EMBL/GenBank/DDBJ whole genome shotgun (WGS) entry which is preliminary data.</text>
</comment>
<evidence type="ECO:0000313" key="2">
    <source>
        <dbReference type="EMBL" id="MDX5983188.1"/>
    </source>
</evidence>
<feature type="transmembrane region" description="Helical" evidence="1">
    <location>
        <begin position="35"/>
        <end position="54"/>
    </location>
</feature>
<keyword evidence="3" id="KW-1185">Reference proteome</keyword>
<reference evidence="2 3" key="1">
    <citation type="submission" date="2023-11" db="EMBL/GenBank/DDBJ databases">
        <title>MicrobeMod: A computational toolkit for identifying prokaryotic methylation and restriction-modification with nanopore sequencing.</title>
        <authorList>
            <person name="Crits-Christoph A."/>
            <person name="Kang S.C."/>
            <person name="Lee H."/>
            <person name="Ostrov N."/>
        </authorList>
    </citation>
    <scope>NUCLEOTIDE SEQUENCE [LARGE SCALE GENOMIC DNA]</scope>
    <source>
        <strain evidence="2 3">ATCC 14820</strain>
    </source>
</reference>
<gene>
    <name evidence="2" type="ORF">SIL82_02865</name>
</gene>
<keyword evidence="1" id="KW-0812">Transmembrane</keyword>
<keyword evidence="1" id="KW-1133">Transmembrane helix</keyword>
<evidence type="ECO:0000313" key="3">
    <source>
        <dbReference type="Proteomes" id="UP001279660"/>
    </source>
</evidence>
<dbReference type="Pfam" id="PF01124">
    <property type="entry name" value="MAPEG"/>
    <property type="match status" value="1"/>
</dbReference>
<evidence type="ECO:0000256" key="1">
    <source>
        <dbReference type="SAM" id="Phobius"/>
    </source>
</evidence>
<dbReference type="EMBL" id="JAWXXV010000001">
    <property type="protein sequence ID" value="MDX5983188.1"/>
    <property type="molecule type" value="Genomic_DNA"/>
</dbReference>
<accession>A0ABU4PG52</accession>
<organism evidence="2 3">
    <name type="scientific">Sphingomonas echinoides</name>
    <dbReference type="NCBI Taxonomy" id="59803"/>
    <lineage>
        <taxon>Bacteria</taxon>
        <taxon>Pseudomonadati</taxon>
        <taxon>Pseudomonadota</taxon>
        <taxon>Alphaproteobacteria</taxon>
        <taxon>Sphingomonadales</taxon>
        <taxon>Sphingomonadaceae</taxon>
        <taxon>Sphingomonas</taxon>
    </lineage>
</organism>
<dbReference type="Proteomes" id="UP001279660">
    <property type="component" value="Unassembled WGS sequence"/>
</dbReference>
<protein>
    <submittedName>
        <fullName evidence="2">MAPEG family protein</fullName>
    </submittedName>
</protein>
<feature type="transmembrane region" description="Helical" evidence="1">
    <location>
        <begin position="102"/>
        <end position="121"/>
    </location>
</feature>
<dbReference type="InterPro" id="IPR001129">
    <property type="entry name" value="Membr-assoc_MAPEG"/>
</dbReference>